<dbReference type="GO" id="GO:0016102">
    <property type="term" value="P:diterpenoid biosynthetic process"/>
    <property type="evidence" value="ECO:0007669"/>
    <property type="project" value="InterPro"/>
</dbReference>
<dbReference type="InterPro" id="IPR008930">
    <property type="entry name" value="Terpenoid_cyclase/PrenylTrfase"/>
</dbReference>
<dbReference type="GO" id="GO:0010597">
    <property type="term" value="P:green leaf volatile biosynthetic process"/>
    <property type="evidence" value="ECO:0007669"/>
    <property type="project" value="UniProtKB-ARBA"/>
</dbReference>
<accession>E9N3V0</accession>
<dbReference type="InterPro" id="IPR050148">
    <property type="entry name" value="Terpene_synthase-like"/>
</dbReference>
<feature type="domain" description="Terpene synthase metal-binding" evidence="6">
    <location>
        <begin position="299"/>
        <end position="470"/>
    </location>
</feature>
<comment type="cofactor">
    <cofactor evidence="2">
        <name>Mg(2+)</name>
        <dbReference type="ChEBI" id="CHEBI:18420"/>
    </cofactor>
</comment>
<evidence type="ECO:0000256" key="1">
    <source>
        <dbReference type="ARBA" id="ARBA00001936"/>
    </source>
</evidence>
<dbReference type="FunFam" id="1.50.10.130:FF:000001">
    <property type="entry name" value="Isoprene synthase, chloroplastic"/>
    <property type="match status" value="1"/>
</dbReference>
<dbReference type="InterPro" id="IPR008949">
    <property type="entry name" value="Isoprenoid_synthase_dom_sf"/>
</dbReference>
<dbReference type="Pfam" id="PF03936">
    <property type="entry name" value="Terpene_synth_C"/>
    <property type="match status" value="1"/>
</dbReference>
<dbReference type="CDD" id="cd00684">
    <property type="entry name" value="Terpene_cyclase_plant_C1"/>
    <property type="match status" value="1"/>
</dbReference>
<feature type="domain" description="Terpene synthase N-terminal" evidence="5">
    <location>
        <begin position="69"/>
        <end position="247"/>
    </location>
</feature>
<organism evidence="7">
    <name type="scientific">Lavandula angustifolia</name>
    <name type="common">Lavender</name>
    <dbReference type="NCBI Taxonomy" id="39329"/>
    <lineage>
        <taxon>Eukaryota</taxon>
        <taxon>Viridiplantae</taxon>
        <taxon>Streptophyta</taxon>
        <taxon>Embryophyta</taxon>
        <taxon>Tracheophyta</taxon>
        <taxon>Spermatophyta</taxon>
        <taxon>Magnoliopsida</taxon>
        <taxon>eudicotyledons</taxon>
        <taxon>Gunneridae</taxon>
        <taxon>Pentapetalae</taxon>
        <taxon>asterids</taxon>
        <taxon>lamiids</taxon>
        <taxon>Lamiales</taxon>
        <taxon>Lamiaceae</taxon>
        <taxon>Nepetoideae</taxon>
        <taxon>Ocimeae</taxon>
        <taxon>Lavandulinae</taxon>
        <taxon>Lavandula</taxon>
    </lineage>
</organism>
<dbReference type="InterPro" id="IPR044814">
    <property type="entry name" value="Terpene_cyclase_plant_C1"/>
</dbReference>
<name>E9N3V0_LAVAN</name>
<proteinExistence type="evidence at transcript level"/>
<dbReference type="PANTHER" id="PTHR31225:SF9">
    <property type="entry name" value="TERPENE SYNTHASE 10"/>
    <property type="match status" value="1"/>
</dbReference>
<evidence type="ECO:0000256" key="3">
    <source>
        <dbReference type="ARBA" id="ARBA00022723"/>
    </source>
</evidence>
<evidence type="ECO:0000256" key="2">
    <source>
        <dbReference type="ARBA" id="ARBA00001946"/>
    </source>
</evidence>
<dbReference type="SUPFAM" id="SSF48576">
    <property type="entry name" value="Terpenoid synthases"/>
    <property type="match status" value="1"/>
</dbReference>
<dbReference type="GO" id="GO:0000287">
    <property type="term" value="F:magnesium ion binding"/>
    <property type="evidence" value="ECO:0007669"/>
    <property type="project" value="InterPro"/>
</dbReference>
<dbReference type="InterPro" id="IPR005630">
    <property type="entry name" value="Terpene_synthase_metal-bd"/>
</dbReference>
<dbReference type="InterPro" id="IPR001906">
    <property type="entry name" value="Terpene_synth_N"/>
</dbReference>
<gene>
    <name evidence="7" type="primary">TPS-I</name>
</gene>
<dbReference type="GO" id="GO:0046248">
    <property type="term" value="P:alpha-pinene biosynthetic process"/>
    <property type="evidence" value="ECO:0007669"/>
    <property type="project" value="UniProtKB-ARBA"/>
</dbReference>
<keyword evidence="4" id="KW-0460">Magnesium</keyword>
<reference evidence="7" key="1">
    <citation type="journal article" date="2010" name="Planta">
        <title>Cloning and functional characterization of beta-phellandrene synthase from Lavandula angustifolia.</title>
        <authorList>
            <person name="Demissie Z.A."/>
            <person name="Sarker L.S."/>
            <person name="Mahmoud S.S."/>
        </authorList>
    </citation>
    <scope>NUCLEOTIDE SEQUENCE</scope>
    <source>
        <tissue evidence="7">Flower</tissue>
    </source>
</reference>
<dbReference type="Gene3D" id="1.50.10.130">
    <property type="entry name" value="Terpene synthase, N-terminal domain"/>
    <property type="match status" value="1"/>
</dbReference>
<dbReference type="Pfam" id="PF01397">
    <property type="entry name" value="Terpene_synth"/>
    <property type="match status" value="1"/>
</dbReference>
<evidence type="ECO:0000259" key="5">
    <source>
        <dbReference type="Pfam" id="PF01397"/>
    </source>
</evidence>
<dbReference type="SUPFAM" id="SSF48239">
    <property type="entry name" value="Terpenoid cyclases/Protein prenyltransferases"/>
    <property type="match status" value="1"/>
</dbReference>
<dbReference type="GO" id="GO:0050550">
    <property type="term" value="F:pinene synthase activity"/>
    <property type="evidence" value="ECO:0007669"/>
    <property type="project" value="UniProtKB-ARBA"/>
</dbReference>
<evidence type="ECO:0000313" key="7">
    <source>
        <dbReference type="EMBL" id="ADQ73632.1"/>
    </source>
</evidence>
<dbReference type="Gene3D" id="1.10.600.10">
    <property type="entry name" value="Farnesyl Diphosphate Synthase"/>
    <property type="match status" value="1"/>
</dbReference>
<sequence length="494" mass="57605">MSSLVMHVGILNKPAVNYLPTLNRKASKLHRVSTTTSATRLQTSCSLQLDSKSVNEVIRRSGNYQPSAWDFNYIQSLNTEHKEEKYLTRHRELIVQVKMLLDEDMEGVKQLDLIEDLKNLGLSYLFEDKIRLILNHIYNKHKCFLNNEVEESDLYFIALGFRLLRQHGFEVSQEVFDYFKNEKGTDFKSSLADDTKALMQLYEASFLLREGEDTLELARTFSTKLLQKKVDEGDDYENVLSWIRHSLELPLHWRVQRIESRWFLDAYEGRPDKNPVVFELAKCEFQIRQATNQEELKDVSRWDTKSIHKLPYYMQLCFLALNNFISEVAYDVLKDNGFNCLPYLQRSWLDLVESYLKEAKWYYSGYTPSLEEYLDNGQISITSPTIASQVYFTVEPSLDKTVIESMYKYHDILNLAGMLLRLPDDLGTAPFELKRGDVPKAVQCYMKETNASESEAREHIKFLIREYWKKMNTVIATDCPFTDDFVVGAANLAE</sequence>
<dbReference type="GO" id="GO:0016099">
    <property type="term" value="P:monoterpenoid biosynthetic process"/>
    <property type="evidence" value="ECO:0007669"/>
    <property type="project" value="UniProtKB-ARBA"/>
</dbReference>
<dbReference type="InterPro" id="IPR036965">
    <property type="entry name" value="Terpene_synth_N_sf"/>
</dbReference>
<dbReference type="AlphaFoldDB" id="E9N3V0"/>
<keyword evidence="3" id="KW-0479">Metal-binding</keyword>
<protein>
    <submittedName>
        <fullName evidence="7">Monoterpene synthase-like protein</fullName>
    </submittedName>
</protein>
<dbReference type="EMBL" id="HQ404306">
    <property type="protein sequence ID" value="ADQ73632.1"/>
    <property type="molecule type" value="mRNA"/>
</dbReference>
<dbReference type="PANTHER" id="PTHR31225">
    <property type="entry name" value="OS04G0344100 PROTEIN-RELATED"/>
    <property type="match status" value="1"/>
</dbReference>
<evidence type="ECO:0000259" key="6">
    <source>
        <dbReference type="Pfam" id="PF03936"/>
    </source>
</evidence>
<evidence type="ECO:0000256" key="4">
    <source>
        <dbReference type="ARBA" id="ARBA00022842"/>
    </source>
</evidence>
<comment type="cofactor">
    <cofactor evidence="1">
        <name>Mn(2+)</name>
        <dbReference type="ChEBI" id="CHEBI:29035"/>
    </cofactor>
</comment>